<dbReference type="AlphaFoldDB" id="A0A024TKU0"/>
<evidence type="ECO:0000313" key="2">
    <source>
        <dbReference type="EMBL" id="ETV94231.1"/>
    </source>
</evidence>
<feature type="compositionally biased region" description="Basic residues" evidence="1">
    <location>
        <begin position="161"/>
        <end position="173"/>
    </location>
</feature>
<reference evidence="2" key="1">
    <citation type="submission" date="2013-12" db="EMBL/GenBank/DDBJ databases">
        <title>The Genome Sequence of Aphanomyces invadans NJM9701.</title>
        <authorList>
            <consortium name="The Broad Institute Genomics Platform"/>
            <person name="Russ C."/>
            <person name="Tyler B."/>
            <person name="van West P."/>
            <person name="Dieguez-Uribeondo J."/>
            <person name="Young S.K."/>
            <person name="Zeng Q."/>
            <person name="Gargeya S."/>
            <person name="Fitzgerald M."/>
            <person name="Abouelleil A."/>
            <person name="Alvarado L."/>
            <person name="Chapman S.B."/>
            <person name="Gainer-Dewar J."/>
            <person name="Goldberg J."/>
            <person name="Griggs A."/>
            <person name="Gujja S."/>
            <person name="Hansen M."/>
            <person name="Howarth C."/>
            <person name="Imamovic A."/>
            <person name="Ireland A."/>
            <person name="Larimer J."/>
            <person name="McCowan C."/>
            <person name="Murphy C."/>
            <person name="Pearson M."/>
            <person name="Poon T.W."/>
            <person name="Priest M."/>
            <person name="Roberts A."/>
            <person name="Saif S."/>
            <person name="Shea T."/>
            <person name="Sykes S."/>
            <person name="Wortman J."/>
            <person name="Nusbaum C."/>
            <person name="Birren B."/>
        </authorList>
    </citation>
    <scope>NUCLEOTIDE SEQUENCE [LARGE SCALE GENOMIC DNA]</scope>
    <source>
        <strain evidence="2">NJM9701</strain>
    </source>
</reference>
<evidence type="ECO:0000256" key="1">
    <source>
        <dbReference type="SAM" id="MobiDB-lite"/>
    </source>
</evidence>
<proteinExistence type="predicted"/>
<dbReference type="GeneID" id="20088960"/>
<sequence length="222" mass="25273">MANDPLLVGLMFLEEPLLSVPVVHVDVGPMWVLHGHGTTQTTSQSRMLGISAQTGACYDQSVQHKHSASVDAWPRSFFLKLLRTAPLEPSELYTFWYHRHGVMPTVMRCMRHLTTQWRALFPGLFAVRWSASILHSFPAMYRALSTRSRARFVRTRPSEPRRRHSWRHGRTHPSPRALGKTKFVCLLGARGSYPWPRAWCSCDAHPALQGSWTLCNGRCAKT</sequence>
<name>A0A024TKU0_9STRA</name>
<dbReference type="STRING" id="157072.A0A024TKU0"/>
<dbReference type="RefSeq" id="XP_008876993.1">
    <property type="nucleotide sequence ID" value="XM_008878771.1"/>
</dbReference>
<dbReference type="EMBL" id="KI913986">
    <property type="protein sequence ID" value="ETV94231.1"/>
    <property type="molecule type" value="Genomic_DNA"/>
</dbReference>
<organism evidence="2">
    <name type="scientific">Aphanomyces invadans</name>
    <dbReference type="NCBI Taxonomy" id="157072"/>
    <lineage>
        <taxon>Eukaryota</taxon>
        <taxon>Sar</taxon>
        <taxon>Stramenopiles</taxon>
        <taxon>Oomycota</taxon>
        <taxon>Saprolegniomycetes</taxon>
        <taxon>Saprolegniales</taxon>
        <taxon>Verrucalvaceae</taxon>
        <taxon>Aphanomyces</taxon>
    </lineage>
</organism>
<dbReference type="OrthoDB" id="264532at2759"/>
<accession>A0A024TKU0</accession>
<feature type="region of interest" description="Disordered" evidence="1">
    <location>
        <begin position="152"/>
        <end position="175"/>
    </location>
</feature>
<dbReference type="VEuPathDB" id="FungiDB:H310_11910"/>
<gene>
    <name evidence="2" type="ORF">H310_11910</name>
</gene>
<protein>
    <submittedName>
        <fullName evidence="2">Uncharacterized protein</fullName>
    </submittedName>
</protein>